<sequence>MACVTLKRPHALDILQTSSKRGRFACSNSPNVVVPDSPFVPREPITQGSSFYFDLSLLHLLAEHPEFSFTAQLKRRIKDEIRRLQKRRLIPRFFGGSLQTSESISSIFESSLSGEKGKIFFVAERAQAINSCSDMTNSMRSMQLSSPKSDHHDFDSDLAVPNECSTHNKKDVALSMASEFDANKISKSDHGTEKNEFSLPPYPRASCRSAHATLDAVPIFTLPQVTALCERVVNECEERLRQEYDSVLSYKLAGKCCFIRYV</sequence>
<dbReference type="GO" id="GO:0000785">
    <property type="term" value="C:chromatin"/>
    <property type="evidence" value="ECO:0007669"/>
    <property type="project" value="TreeGrafter"/>
</dbReference>
<proteinExistence type="inferred from homology"/>
<comment type="subcellular location">
    <subcellularLocation>
        <location evidence="1">Nucleus</location>
    </subcellularLocation>
</comment>
<gene>
    <name evidence="4" type="ORF">PXEA_LOCUS8489</name>
</gene>
<keyword evidence="5" id="KW-1185">Reference proteome</keyword>
<dbReference type="PANTHER" id="PTHR13293:SF6">
    <property type="entry name" value="AKIRIN-RELATED"/>
    <property type="match status" value="1"/>
</dbReference>
<dbReference type="GO" id="GO:0045944">
    <property type="term" value="P:positive regulation of transcription by RNA polymerase II"/>
    <property type="evidence" value="ECO:0007669"/>
    <property type="project" value="TreeGrafter"/>
</dbReference>
<dbReference type="EMBL" id="CAAALY010023269">
    <property type="protein sequence ID" value="VEL15049.1"/>
    <property type="molecule type" value="Genomic_DNA"/>
</dbReference>
<protein>
    <submittedName>
        <fullName evidence="4">Uncharacterized protein</fullName>
    </submittedName>
</protein>
<comment type="similarity">
    <text evidence="2">Belongs to the akirin family.</text>
</comment>
<evidence type="ECO:0000313" key="4">
    <source>
        <dbReference type="EMBL" id="VEL15049.1"/>
    </source>
</evidence>
<dbReference type="GO" id="GO:0003712">
    <property type="term" value="F:transcription coregulator activity"/>
    <property type="evidence" value="ECO:0007669"/>
    <property type="project" value="TreeGrafter"/>
</dbReference>
<dbReference type="Proteomes" id="UP000784294">
    <property type="component" value="Unassembled WGS sequence"/>
</dbReference>
<accession>A0A3S5A974</accession>
<evidence type="ECO:0000256" key="3">
    <source>
        <dbReference type="ARBA" id="ARBA00023242"/>
    </source>
</evidence>
<dbReference type="InterPro" id="IPR024132">
    <property type="entry name" value="Akirin"/>
</dbReference>
<organism evidence="4 5">
    <name type="scientific">Protopolystoma xenopodis</name>
    <dbReference type="NCBI Taxonomy" id="117903"/>
    <lineage>
        <taxon>Eukaryota</taxon>
        <taxon>Metazoa</taxon>
        <taxon>Spiralia</taxon>
        <taxon>Lophotrochozoa</taxon>
        <taxon>Platyhelminthes</taxon>
        <taxon>Monogenea</taxon>
        <taxon>Polyopisthocotylea</taxon>
        <taxon>Polystomatidea</taxon>
        <taxon>Polystomatidae</taxon>
        <taxon>Protopolystoma</taxon>
    </lineage>
</organism>
<evidence type="ECO:0000313" key="5">
    <source>
        <dbReference type="Proteomes" id="UP000784294"/>
    </source>
</evidence>
<comment type="caution">
    <text evidence="4">The sequence shown here is derived from an EMBL/GenBank/DDBJ whole genome shotgun (WGS) entry which is preliminary data.</text>
</comment>
<evidence type="ECO:0000256" key="2">
    <source>
        <dbReference type="ARBA" id="ARBA00005625"/>
    </source>
</evidence>
<dbReference type="PANTHER" id="PTHR13293">
    <property type="entry name" value="AKIRIN-RELATED"/>
    <property type="match status" value="1"/>
</dbReference>
<dbReference type="AlphaFoldDB" id="A0A3S5A974"/>
<dbReference type="GO" id="GO:0005634">
    <property type="term" value="C:nucleus"/>
    <property type="evidence" value="ECO:0007669"/>
    <property type="project" value="UniProtKB-SubCell"/>
</dbReference>
<dbReference type="OrthoDB" id="10039914at2759"/>
<reference evidence="4" key="1">
    <citation type="submission" date="2018-11" db="EMBL/GenBank/DDBJ databases">
        <authorList>
            <consortium name="Pathogen Informatics"/>
        </authorList>
    </citation>
    <scope>NUCLEOTIDE SEQUENCE</scope>
</reference>
<keyword evidence="3" id="KW-0539">Nucleus</keyword>
<dbReference type="GO" id="GO:0045089">
    <property type="term" value="P:positive regulation of innate immune response"/>
    <property type="evidence" value="ECO:0007669"/>
    <property type="project" value="TreeGrafter"/>
</dbReference>
<name>A0A3S5A974_9PLAT</name>
<evidence type="ECO:0000256" key="1">
    <source>
        <dbReference type="ARBA" id="ARBA00004123"/>
    </source>
</evidence>